<dbReference type="OrthoDB" id="9896576at2"/>
<keyword evidence="2" id="KW-1185">Reference proteome</keyword>
<reference evidence="2" key="1">
    <citation type="submission" date="2017-01" db="EMBL/GenBank/DDBJ databases">
        <authorList>
            <person name="Varghese N."/>
            <person name="Submissions S."/>
        </authorList>
    </citation>
    <scope>NUCLEOTIDE SEQUENCE [LARGE SCALE GENOMIC DNA]</scope>
    <source>
        <strain evidence="2">DSM 22306</strain>
    </source>
</reference>
<evidence type="ECO:0000313" key="1">
    <source>
        <dbReference type="EMBL" id="SIS46341.1"/>
    </source>
</evidence>
<gene>
    <name evidence="1" type="ORF">SAMN05421760_101859</name>
</gene>
<evidence type="ECO:0000313" key="2">
    <source>
        <dbReference type="Proteomes" id="UP000185999"/>
    </source>
</evidence>
<dbReference type="EMBL" id="FTOE01000001">
    <property type="protein sequence ID" value="SIS46341.1"/>
    <property type="molecule type" value="Genomic_DNA"/>
</dbReference>
<organism evidence="1 2">
    <name type="scientific">Neptunomonas antarctica</name>
    <dbReference type="NCBI Taxonomy" id="619304"/>
    <lineage>
        <taxon>Bacteria</taxon>
        <taxon>Pseudomonadati</taxon>
        <taxon>Pseudomonadota</taxon>
        <taxon>Gammaproteobacteria</taxon>
        <taxon>Oceanospirillales</taxon>
        <taxon>Oceanospirillaceae</taxon>
        <taxon>Neptunomonas</taxon>
    </lineage>
</organism>
<name>A0A1N7JAQ8_9GAMM</name>
<dbReference type="AlphaFoldDB" id="A0A1N7JAQ8"/>
<accession>A0A1N7JAQ8</accession>
<proteinExistence type="predicted"/>
<sequence>MTTLNEFRINHQPAHHESEKAYFLRLSAEYTQLNKREARLVRKNLWMNRLTTMVNRLVSKPNLLRLS</sequence>
<dbReference type="Proteomes" id="UP000185999">
    <property type="component" value="Unassembled WGS sequence"/>
</dbReference>
<dbReference type="RefSeq" id="WP_054343004.1">
    <property type="nucleotide sequence ID" value="NZ_FTOE01000001.1"/>
</dbReference>
<protein>
    <submittedName>
        <fullName evidence="1">Uncharacterized protein</fullName>
    </submittedName>
</protein>